<evidence type="ECO:0000313" key="3">
    <source>
        <dbReference type="EMBL" id="PTP18423.1"/>
    </source>
</evidence>
<accession>A0A2T5EG39</accession>
<gene>
    <name evidence="3" type="ORF">CWO07_25070</name>
</gene>
<dbReference type="InterPro" id="IPR025959">
    <property type="entry name" value="Winged_HTH_dom"/>
</dbReference>
<name>A0A2T5EG39_VIBSP</name>
<feature type="region of interest" description="Disordered" evidence="1">
    <location>
        <begin position="12"/>
        <end position="36"/>
    </location>
</feature>
<reference evidence="3 4" key="1">
    <citation type="submission" date="2017-11" db="EMBL/GenBank/DDBJ databases">
        <title>Population delineation of vibrios coincides with oyster pathogenicity.</title>
        <authorList>
            <person name="Bruto M."/>
            <person name="Labreuche Y."/>
            <person name="James A."/>
            <person name="Piel D."/>
            <person name="Chenivesse S."/>
            <person name="Petton B."/>
            <person name="Polz M.F."/>
            <person name="Le Roux F."/>
        </authorList>
    </citation>
    <scope>NUCLEOTIDE SEQUENCE [LARGE SCALE GENOMIC DNA]</scope>
    <source>
        <strain evidence="3 4">FF_144</strain>
    </source>
</reference>
<dbReference type="EMBL" id="PIFK01000100">
    <property type="protein sequence ID" value="PTP18423.1"/>
    <property type="molecule type" value="Genomic_DNA"/>
</dbReference>
<feature type="compositionally biased region" description="Basic and acidic residues" evidence="1">
    <location>
        <begin position="18"/>
        <end position="36"/>
    </location>
</feature>
<dbReference type="Proteomes" id="UP000244197">
    <property type="component" value="Unassembled WGS sequence"/>
</dbReference>
<evidence type="ECO:0000259" key="2">
    <source>
        <dbReference type="Pfam" id="PF13592"/>
    </source>
</evidence>
<dbReference type="AlphaFoldDB" id="A0A2T5EG39"/>
<protein>
    <recommendedName>
        <fullName evidence="2">Winged helix-turn helix domain-containing protein</fullName>
    </recommendedName>
</protein>
<organism evidence="3 4">
    <name type="scientific">Vibrio splendidus</name>
    <dbReference type="NCBI Taxonomy" id="29497"/>
    <lineage>
        <taxon>Bacteria</taxon>
        <taxon>Pseudomonadati</taxon>
        <taxon>Pseudomonadota</taxon>
        <taxon>Gammaproteobacteria</taxon>
        <taxon>Vibrionales</taxon>
        <taxon>Vibrionaceae</taxon>
        <taxon>Vibrio</taxon>
    </lineage>
</organism>
<comment type="caution">
    <text evidence="3">The sequence shown here is derived from an EMBL/GenBank/DDBJ whole genome shotgun (WGS) entry which is preliminary data.</text>
</comment>
<evidence type="ECO:0000313" key="4">
    <source>
        <dbReference type="Proteomes" id="UP000244197"/>
    </source>
</evidence>
<dbReference type="Pfam" id="PF13592">
    <property type="entry name" value="HTH_33"/>
    <property type="match status" value="1"/>
</dbReference>
<evidence type="ECO:0000256" key="1">
    <source>
        <dbReference type="SAM" id="MobiDB-lite"/>
    </source>
</evidence>
<sequence>LLHELNLSWITTRSKHPKQSEEAQESFKKIPNRNDP</sequence>
<feature type="domain" description="Winged helix-turn helix" evidence="2">
    <location>
        <begin position="1"/>
        <end position="29"/>
    </location>
</feature>
<feature type="non-terminal residue" evidence="3">
    <location>
        <position position="1"/>
    </location>
</feature>
<proteinExistence type="predicted"/>